<name>A0ABD5YK86_9EURY</name>
<organism evidence="6 7">
    <name type="scientific">Halocatena marina</name>
    <dbReference type="NCBI Taxonomy" id="2934937"/>
    <lineage>
        <taxon>Archaea</taxon>
        <taxon>Methanobacteriati</taxon>
        <taxon>Methanobacteriota</taxon>
        <taxon>Stenosarchaea group</taxon>
        <taxon>Halobacteria</taxon>
        <taxon>Halobacteriales</taxon>
        <taxon>Natronomonadaceae</taxon>
        <taxon>Halocatena</taxon>
    </lineage>
</organism>
<evidence type="ECO:0000256" key="2">
    <source>
        <dbReference type="ARBA" id="ARBA00022801"/>
    </source>
</evidence>
<feature type="domain" description="Peptidase S9 prolyl oligopeptidase catalytic" evidence="4">
    <location>
        <begin position="391"/>
        <end position="596"/>
    </location>
</feature>
<dbReference type="GO" id="GO:0006508">
    <property type="term" value="P:proteolysis"/>
    <property type="evidence" value="ECO:0007669"/>
    <property type="project" value="UniProtKB-KW"/>
</dbReference>
<evidence type="ECO:0000256" key="3">
    <source>
        <dbReference type="ARBA" id="ARBA00022825"/>
    </source>
</evidence>
<dbReference type="Proteomes" id="UP001596417">
    <property type="component" value="Unassembled WGS sequence"/>
</dbReference>
<dbReference type="GO" id="GO:0008236">
    <property type="term" value="F:serine-type peptidase activity"/>
    <property type="evidence" value="ECO:0007669"/>
    <property type="project" value="UniProtKB-KW"/>
</dbReference>
<dbReference type="InterPro" id="IPR011042">
    <property type="entry name" value="6-blade_b-propeller_TolB-like"/>
</dbReference>
<dbReference type="RefSeq" id="WP_264554797.1">
    <property type="nucleotide sequence ID" value="NZ_CP109979.1"/>
</dbReference>
<dbReference type="PRINTS" id="PR00862">
    <property type="entry name" value="PROLIGOPTASE"/>
</dbReference>
<dbReference type="SUPFAM" id="SSF82171">
    <property type="entry name" value="DPP6 N-terminal domain-like"/>
    <property type="match status" value="1"/>
</dbReference>
<dbReference type="SUPFAM" id="SSF53474">
    <property type="entry name" value="alpha/beta-Hydrolases"/>
    <property type="match status" value="1"/>
</dbReference>
<dbReference type="Gene3D" id="2.120.10.30">
    <property type="entry name" value="TolB, C-terminal domain"/>
    <property type="match status" value="2"/>
</dbReference>
<dbReference type="Gene3D" id="3.40.50.1820">
    <property type="entry name" value="alpha/beta hydrolase"/>
    <property type="match status" value="1"/>
</dbReference>
<accession>A0ABD5YK86</accession>
<dbReference type="Pfam" id="PF02897">
    <property type="entry name" value="Peptidase_S9_N"/>
    <property type="match status" value="1"/>
</dbReference>
<dbReference type="EMBL" id="JBHTAX010000001">
    <property type="protein sequence ID" value="MFC7189729.1"/>
    <property type="molecule type" value="Genomic_DNA"/>
</dbReference>
<dbReference type="PANTHER" id="PTHR42776">
    <property type="entry name" value="SERINE PEPTIDASE S9 FAMILY MEMBER"/>
    <property type="match status" value="1"/>
</dbReference>
<dbReference type="InterPro" id="IPR001375">
    <property type="entry name" value="Peptidase_S9_cat"/>
</dbReference>
<dbReference type="InterPro" id="IPR002470">
    <property type="entry name" value="Peptidase_S9A"/>
</dbReference>
<keyword evidence="3" id="KW-0720">Serine protease</keyword>
<keyword evidence="2" id="KW-0378">Hydrolase</keyword>
<sequence>MAYNIERYLNIRSASGPSFGPDGQLAFMMDTTGVPQVWQLDDSQAWPDQLSFHEEAIGFASYSPTRDELVFGMDEGGNERRQLFRLAGDGSEEVNLTQHPDAIHQWGGWSHDGEQFAFTANRRDEANFDAYVQHRSETGGDAELVFDGQEKDWLSVGGWSPDDTRLIIHESHSNRDHDLYCLDLESEETTHLTDEYDGVRYGSVAWGPDGDVLYVTTDRLSDTLELAELDPKTGELTVAYDGGDWNVSGIGIDHDSRTLAVIRNVEGYSDLSLFELDANREQQPLPAPALPDGVIVGLSFGPDADEIAVAVSAPTENANVHVFDRDTGEDARWTDASTAGIPKELFRSPDLVHFESFDDLEIPAFLTVPDGDGPFPVIVDIHGGPESQRRPSFRSLRQYFIDNGYAVFEPNVRGSAGYGREYMNLDNVEKRMDSVADIEAGVDWLTDRPEIDGDRAVAFGGSYGGFMVLAALTEYPDRWAAGVDMVGIANFVTFLENTGEWRREHREAEYGSLDDRDFLQNISPINSIENIRAPLLVLHGANDPRVPVGEAEQITDEASEHVPTEKVIFEDEGHGFSKLENRITAYGTVVEFLEEHV</sequence>
<dbReference type="Pfam" id="PF00326">
    <property type="entry name" value="Peptidase_S9"/>
    <property type="match status" value="1"/>
</dbReference>
<protein>
    <submittedName>
        <fullName evidence="6">S9 family peptidase</fullName>
    </submittedName>
</protein>
<dbReference type="PANTHER" id="PTHR42776:SF27">
    <property type="entry name" value="DIPEPTIDYL PEPTIDASE FAMILY MEMBER 6"/>
    <property type="match status" value="1"/>
</dbReference>
<keyword evidence="7" id="KW-1185">Reference proteome</keyword>
<comment type="caution">
    <text evidence="6">The sequence shown here is derived from an EMBL/GenBank/DDBJ whole genome shotgun (WGS) entry which is preliminary data.</text>
</comment>
<keyword evidence="1" id="KW-0645">Protease</keyword>
<feature type="domain" description="Peptidase S9A N-terminal" evidence="5">
    <location>
        <begin position="48"/>
        <end position="234"/>
    </location>
</feature>
<evidence type="ECO:0000259" key="5">
    <source>
        <dbReference type="Pfam" id="PF02897"/>
    </source>
</evidence>
<evidence type="ECO:0000259" key="4">
    <source>
        <dbReference type="Pfam" id="PF00326"/>
    </source>
</evidence>
<dbReference type="InterPro" id="IPR029058">
    <property type="entry name" value="AB_hydrolase_fold"/>
</dbReference>
<dbReference type="InterPro" id="IPR023302">
    <property type="entry name" value="Pept_S9A_N"/>
</dbReference>
<dbReference type="AlphaFoldDB" id="A0ABD5YK86"/>
<evidence type="ECO:0000256" key="1">
    <source>
        <dbReference type="ARBA" id="ARBA00022670"/>
    </source>
</evidence>
<evidence type="ECO:0000313" key="6">
    <source>
        <dbReference type="EMBL" id="MFC7189729.1"/>
    </source>
</evidence>
<proteinExistence type="predicted"/>
<dbReference type="GeneID" id="76199285"/>
<evidence type="ECO:0000313" key="7">
    <source>
        <dbReference type="Proteomes" id="UP001596417"/>
    </source>
</evidence>
<gene>
    <name evidence="6" type="ORF">ACFQL7_07565</name>
</gene>
<reference evidence="6 7" key="1">
    <citation type="journal article" date="2019" name="Int. J. Syst. Evol. Microbiol.">
        <title>The Global Catalogue of Microorganisms (GCM) 10K type strain sequencing project: providing services to taxonomists for standard genome sequencing and annotation.</title>
        <authorList>
            <consortium name="The Broad Institute Genomics Platform"/>
            <consortium name="The Broad Institute Genome Sequencing Center for Infectious Disease"/>
            <person name="Wu L."/>
            <person name="Ma J."/>
        </authorList>
    </citation>
    <scope>NUCLEOTIDE SEQUENCE [LARGE SCALE GENOMIC DNA]</scope>
    <source>
        <strain evidence="6 7">RDMS1</strain>
    </source>
</reference>